<comment type="caution">
    <text evidence="6">The sequence shown here is derived from an EMBL/GenBank/DDBJ whole genome shotgun (WGS) entry which is preliminary data.</text>
</comment>
<dbReference type="InterPro" id="IPR032319">
    <property type="entry name" value="CLP1_P"/>
</dbReference>
<sequence>MEDKHSQTFHIDAYKEASCIIQDSVNGATIELVDGTGEIFGVDMIKNKVYHFTSSFAVTSWQGCTLKLKGKRLKSYVTSRRDDIYNLHLSFEEDRRRAESNGTRGPIVLIAGPTDVGKSTLSRSLLNYAAKLGRTPLYVDLDVGQSSISIPGTIGILPIDGPGDIVKGFNDDKSSIYYFGYNSPGINLLLYFLLINKLGETLHHRLRSSQNTLCSGVIIDTCGWVAGGGYKSIILAAKSFQVNLLCVIGDRRLYSDLKNDLPDVDAKFIPKLRGVIERNKTTRRDRRSYLIHEYFYGSQFSIKPYTFDIKFSDIQIFRISSPTCRITFDRINDADKYISLLPVTISTDLLHYILALSYADTPESVMLTSVLGFICVIAVDMEKQILTVLSPQPRPLPKKILIIGDVKYERKKY</sequence>
<dbReference type="Gene3D" id="2.40.30.330">
    <property type="entry name" value="Pre-mRNA cleavage complex subunit Clp1, C-terminal domain"/>
    <property type="match status" value="1"/>
</dbReference>
<gene>
    <name evidence="6" type="primary">cbc</name>
    <name evidence="6" type="ORF">TNIN_209211</name>
</gene>
<dbReference type="Proteomes" id="UP000886998">
    <property type="component" value="Unassembled WGS sequence"/>
</dbReference>
<dbReference type="PANTHER" id="PTHR12755:SF6">
    <property type="entry name" value="POLYRIBONUCLEOTIDE 5'-HYDROXYL-KINASE CLP1"/>
    <property type="match status" value="1"/>
</dbReference>
<dbReference type="GO" id="GO:0006388">
    <property type="term" value="P:tRNA splicing, via endonucleolytic cleavage and ligation"/>
    <property type="evidence" value="ECO:0007669"/>
    <property type="project" value="TreeGrafter"/>
</dbReference>
<evidence type="ECO:0000313" key="6">
    <source>
        <dbReference type="EMBL" id="GFY79118.1"/>
    </source>
</evidence>
<dbReference type="Pfam" id="PF16575">
    <property type="entry name" value="CLP1_P"/>
    <property type="match status" value="1"/>
</dbReference>
<keyword evidence="2" id="KW-0067">ATP-binding</keyword>
<evidence type="ECO:0000259" key="4">
    <source>
        <dbReference type="Pfam" id="PF16573"/>
    </source>
</evidence>
<dbReference type="GO" id="GO:0031124">
    <property type="term" value="P:mRNA 3'-end processing"/>
    <property type="evidence" value="ECO:0007669"/>
    <property type="project" value="InterPro"/>
</dbReference>
<dbReference type="SUPFAM" id="SSF52540">
    <property type="entry name" value="P-loop containing nucleoside triphosphate hydrolases"/>
    <property type="match status" value="1"/>
</dbReference>
<keyword evidence="7" id="KW-1185">Reference proteome</keyword>
<proteinExistence type="predicted"/>
<dbReference type="InterPro" id="IPR032324">
    <property type="entry name" value="Clp1_N"/>
</dbReference>
<reference evidence="6" key="1">
    <citation type="submission" date="2020-08" db="EMBL/GenBank/DDBJ databases">
        <title>Multicomponent nature underlies the extraordinary mechanical properties of spider dragline silk.</title>
        <authorList>
            <person name="Kono N."/>
            <person name="Nakamura H."/>
            <person name="Mori M."/>
            <person name="Yoshida Y."/>
            <person name="Ohtoshi R."/>
            <person name="Malay A.D."/>
            <person name="Moran D.A.P."/>
            <person name="Tomita M."/>
            <person name="Numata K."/>
            <person name="Arakawa K."/>
        </authorList>
    </citation>
    <scope>NUCLEOTIDE SEQUENCE</scope>
</reference>
<feature type="domain" description="Clp1 P-loop" evidence="5">
    <location>
        <begin position="112"/>
        <end position="297"/>
    </location>
</feature>
<dbReference type="InterPro" id="IPR045116">
    <property type="entry name" value="Clp1/Grc3"/>
</dbReference>
<dbReference type="Pfam" id="PF06807">
    <property type="entry name" value="Clp1"/>
    <property type="match status" value="1"/>
</dbReference>
<dbReference type="InterPro" id="IPR027417">
    <property type="entry name" value="P-loop_NTPase"/>
</dbReference>
<dbReference type="Gene3D" id="2.60.120.1030">
    <property type="entry name" value="Clp1, DNA binding domain"/>
    <property type="match status" value="1"/>
</dbReference>
<evidence type="ECO:0000256" key="2">
    <source>
        <dbReference type="ARBA" id="ARBA00022840"/>
    </source>
</evidence>
<organism evidence="6 7">
    <name type="scientific">Trichonephila inaurata madagascariensis</name>
    <dbReference type="NCBI Taxonomy" id="2747483"/>
    <lineage>
        <taxon>Eukaryota</taxon>
        <taxon>Metazoa</taxon>
        <taxon>Ecdysozoa</taxon>
        <taxon>Arthropoda</taxon>
        <taxon>Chelicerata</taxon>
        <taxon>Arachnida</taxon>
        <taxon>Araneae</taxon>
        <taxon>Araneomorphae</taxon>
        <taxon>Entelegynae</taxon>
        <taxon>Araneoidea</taxon>
        <taxon>Nephilidae</taxon>
        <taxon>Trichonephila</taxon>
        <taxon>Trichonephila inaurata</taxon>
    </lineage>
</organism>
<evidence type="ECO:0000259" key="5">
    <source>
        <dbReference type="Pfam" id="PF16575"/>
    </source>
</evidence>
<dbReference type="Gene3D" id="3.40.50.300">
    <property type="entry name" value="P-loop containing nucleotide triphosphate hydrolases"/>
    <property type="match status" value="1"/>
</dbReference>
<dbReference type="AlphaFoldDB" id="A0A8X6YVI8"/>
<dbReference type="InterPro" id="IPR010655">
    <property type="entry name" value="Clp1_C"/>
</dbReference>
<dbReference type="InterPro" id="IPR038239">
    <property type="entry name" value="Clp1_N_sf"/>
</dbReference>
<evidence type="ECO:0000313" key="7">
    <source>
        <dbReference type="Proteomes" id="UP000886998"/>
    </source>
</evidence>
<keyword evidence="1" id="KW-0547">Nucleotide-binding</keyword>
<evidence type="ECO:0000256" key="1">
    <source>
        <dbReference type="ARBA" id="ARBA00022741"/>
    </source>
</evidence>
<accession>A0A8X6YVI8</accession>
<dbReference type="Pfam" id="PF16573">
    <property type="entry name" value="CLP1_N"/>
    <property type="match status" value="1"/>
</dbReference>
<dbReference type="OrthoDB" id="258143at2759"/>
<protein>
    <submittedName>
        <fullName evidence="6">Protein CLP1 homolog</fullName>
    </submittedName>
</protein>
<dbReference type="GO" id="GO:0051731">
    <property type="term" value="F:polynucleotide 5'-hydroxyl-kinase activity"/>
    <property type="evidence" value="ECO:0007669"/>
    <property type="project" value="InterPro"/>
</dbReference>
<feature type="domain" description="Clp1 N-terminal" evidence="4">
    <location>
        <begin position="26"/>
        <end position="98"/>
    </location>
</feature>
<dbReference type="GO" id="GO:0005524">
    <property type="term" value="F:ATP binding"/>
    <property type="evidence" value="ECO:0007669"/>
    <property type="project" value="UniProtKB-KW"/>
</dbReference>
<dbReference type="EMBL" id="BMAV01023408">
    <property type="protein sequence ID" value="GFY79118.1"/>
    <property type="molecule type" value="Genomic_DNA"/>
</dbReference>
<dbReference type="CDD" id="cd01983">
    <property type="entry name" value="SIMIBI"/>
    <property type="match status" value="1"/>
</dbReference>
<evidence type="ECO:0000259" key="3">
    <source>
        <dbReference type="Pfam" id="PF06807"/>
    </source>
</evidence>
<dbReference type="GO" id="GO:0005634">
    <property type="term" value="C:nucleus"/>
    <property type="evidence" value="ECO:0007669"/>
    <property type="project" value="TreeGrafter"/>
</dbReference>
<feature type="domain" description="Clp1 C-terminal" evidence="3">
    <location>
        <begin position="303"/>
        <end position="408"/>
    </location>
</feature>
<dbReference type="PANTHER" id="PTHR12755">
    <property type="entry name" value="CLEAVAGE/POLYADENYLATION FACTOR IA SUBUNIT CLP1P"/>
    <property type="match status" value="1"/>
</dbReference>
<dbReference type="InterPro" id="IPR038238">
    <property type="entry name" value="Clp1_C_sf"/>
</dbReference>
<name>A0A8X6YVI8_9ARAC</name>